<feature type="region of interest" description="Disordered" evidence="5">
    <location>
        <begin position="350"/>
        <end position="384"/>
    </location>
</feature>
<evidence type="ECO:0000313" key="8">
    <source>
        <dbReference type="Proteomes" id="UP001358417"/>
    </source>
</evidence>
<dbReference type="InterPro" id="IPR047197">
    <property type="entry name" value="THYN1-like_EVE"/>
</dbReference>
<evidence type="ECO:0000256" key="3">
    <source>
        <dbReference type="ARBA" id="ARBA00022553"/>
    </source>
</evidence>
<feature type="domain" description="EVE" evidence="6">
    <location>
        <begin position="180"/>
        <end position="336"/>
    </location>
</feature>
<dbReference type="InterPro" id="IPR015947">
    <property type="entry name" value="PUA-like_sf"/>
</dbReference>
<dbReference type="InterPro" id="IPR017956">
    <property type="entry name" value="AT_hook_DNA-bd_motif"/>
</dbReference>
<protein>
    <recommendedName>
        <fullName evidence="2">Thymocyte nuclear protein 1</fullName>
    </recommendedName>
</protein>
<feature type="compositionally biased region" description="Low complexity" evidence="5">
    <location>
        <begin position="136"/>
        <end position="147"/>
    </location>
</feature>
<dbReference type="SMART" id="SM00384">
    <property type="entry name" value="AT_hook"/>
    <property type="match status" value="2"/>
</dbReference>
<evidence type="ECO:0000313" key="7">
    <source>
        <dbReference type="EMBL" id="KAK5064324.1"/>
    </source>
</evidence>
<dbReference type="Proteomes" id="UP001358417">
    <property type="component" value="Unassembled WGS sequence"/>
</dbReference>
<keyword evidence="4" id="KW-0539">Nucleus</keyword>
<dbReference type="InterPro" id="IPR052181">
    <property type="entry name" value="5hmC_binding"/>
</dbReference>
<sequence>MPPKKRKATASGASTPAKKVRIGDTSDVPEVTSTGRPKRSSVGEPQYSLTRKRAPKPATEESPGKALSISVEPKKRGRPPKVIPQPPNARKQTATRQPHPVRGGTTAVSTSFQAATKKPRGRPPSAAPTVAKKRGTPSTKKTTTTPSASEAKVTNTQADTEQVDEATTGEDNGFVDGDIQYWLMKAEPESRIEKGHDVKFSIDDLASKAEPEGWDGVRNAAARNHMRAMRKGDLAFFYHSNCAVPGVAGVMRIVEEHQVDPSAFDPDHPYYDAKSDRDNPKWEMVKVEFVKKFDGLVTLRELKSFSDSALAGMSMLKQGRLSVSPVTAAEWQFILDLAGEKASLGQPTLEGGYETDIDSAGTDGVNDDVDGENTLPKGTGDDSGLNAISKAHIDEWESADDAVVPQSLTNGMLDRSD</sequence>
<comment type="subcellular location">
    <subcellularLocation>
        <location evidence="1">Nucleus</location>
    </subcellularLocation>
</comment>
<gene>
    <name evidence="7" type="ORF">LTR84_000157</name>
</gene>
<dbReference type="GO" id="GO:0005634">
    <property type="term" value="C:nucleus"/>
    <property type="evidence" value="ECO:0007669"/>
    <property type="project" value="UniProtKB-SubCell"/>
</dbReference>
<evidence type="ECO:0000256" key="5">
    <source>
        <dbReference type="SAM" id="MobiDB-lite"/>
    </source>
</evidence>
<dbReference type="AlphaFoldDB" id="A0AAV9NRJ2"/>
<comment type="caution">
    <text evidence="7">The sequence shown here is derived from an EMBL/GenBank/DDBJ whole genome shotgun (WGS) entry which is preliminary data.</text>
</comment>
<evidence type="ECO:0000256" key="2">
    <source>
        <dbReference type="ARBA" id="ARBA00014654"/>
    </source>
</evidence>
<name>A0AAV9NRJ2_9EURO</name>
<dbReference type="PANTHER" id="PTHR14087">
    <property type="entry name" value="THYMOCYTE NUCLEAR PROTEIN 1"/>
    <property type="match status" value="1"/>
</dbReference>
<dbReference type="EMBL" id="JAVRRD010000001">
    <property type="protein sequence ID" value="KAK5064324.1"/>
    <property type="molecule type" value="Genomic_DNA"/>
</dbReference>
<keyword evidence="8" id="KW-1185">Reference proteome</keyword>
<dbReference type="CDD" id="cd21133">
    <property type="entry name" value="EVE"/>
    <property type="match status" value="1"/>
</dbReference>
<evidence type="ECO:0000256" key="1">
    <source>
        <dbReference type="ARBA" id="ARBA00004123"/>
    </source>
</evidence>
<dbReference type="InterPro" id="IPR002740">
    <property type="entry name" value="EVE_domain"/>
</dbReference>
<dbReference type="FunFam" id="3.10.590.10:FF:000003">
    <property type="entry name" value="Thymocyte nuclear protein 1"/>
    <property type="match status" value="1"/>
</dbReference>
<feature type="region of interest" description="Disordered" evidence="5">
    <location>
        <begin position="1"/>
        <end position="172"/>
    </location>
</feature>
<dbReference type="PANTHER" id="PTHR14087:SF7">
    <property type="entry name" value="THYMOCYTE NUCLEAR PROTEIN 1"/>
    <property type="match status" value="1"/>
</dbReference>
<keyword evidence="3" id="KW-0597">Phosphoprotein</keyword>
<dbReference type="GeneID" id="89968379"/>
<dbReference type="RefSeq" id="XP_064711648.1">
    <property type="nucleotide sequence ID" value="XM_064843788.1"/>
</dbReference>
<evidence type="ECO:0000259" key="6">
    <source>
        <dbReference type="Pfam" id="PF01878"/>
    </source>
</evidence>
<dbReference type="SUPFAM" id="SSF88697">
    <property type="entry name" value="PUA domain-like"/>
    <property type="match status" value="1"/>
</dbReference>
<organism evidence="7 8">
    <name type="scientific">Exophiala bonariae</name>
    <dbReference type="NCBI Taxonomy" id="1690606"/>
    <lineage>
        <taxon>Eukaryota</taxon>
        <taxon>Fungi</taxon>
        <taxon>Dikarya</taxon>
        <taxon>Ascomycota</taxon>
        <taxon>Pezizomycotina</taxon>
        <taxon>Eurotiomycetes</taxon>
        <taxon>Chaetothyriomycetidae</taxon>
        <taxon>Chaetothyriales</taxon>
        <taxon>Herpotrichiellaceae</taxon>
        <taxon>Exophiala</taxon>
    </lineage>
</organism>
<evidence type="ECO:0000256" key="4">
    <source>
        <dbReference type="ARBA" id="ARBA00023242"/>
    </source>
</evidence>
<reference evidence="7 8" key="1">
    <citation type="submission" date="2023-08" db="EMBL/GenBank/DDBJ databases">
        <title>Black Yeasts Isolated from many extreme environments.</title>
        <authorList>
            <person name="Coleine C."/>
            <person name="Stajich J.E."/>
            <person name="Selbmann L."/>
        </authorList>
    </citation>
    <scope>NUCLEOTIDE SEQUENCE [LARGE SCALE GENOMIC DNA]</scope>
    <source>
        <strain evidence="7 8">CCFEE 5792</strain>
    </source>
</reference>
<dbReference type="Pfam" id="PF01878">
    <property type="entry name" value="EVE"/>
    <property type="match status" value="1"/>
</dbReference>
<proteinExistence type="predicted"/>
<dbReference type="GO" id="GO:0003677">
    <property type="term" value="F:DNA binding"/>
    <property type="evidence" value="ECO:0007669"/>
    <property type="project" value="InterPro"/>
</dbReference>
<accession>A0AAV9NRJ2</accession>
<dbReference type="Gene3D" id="3.10.590.10">
    <property type="entry name" value="ph1033 like domains"/>
    <property type="match status" value="1"/>
</dbReference>